<dbReference type="InterPro" id="IPR016162">
    <property type="entry name" value="Ald_DH_N"/>
</dbReference>
<dbReference type="HOGENOM" id="CLU_005391_0_0_11"/>
<dbReference type="GO" id="GO:0008802">
    <property type="term" value="F:betaine-aldehyde dehydrogenase (NAD+) activity"/>
    <property type="evidence" value="ECO:0007669"/>
    <property type="project" value="UniProtKB-EC"/>
</dbReference>
<dbReference type="Pfam" id="PF00171">
    <property type="entry name" value="Aldedh"/>
    <property type="match status" value="1"/>
</dbReference>
<dbReference type="eggNOG" id="COG1012">
    <property type="taxonomic scope" value="Bacteria"/>
</dbReference>
<dbReference type="Gene3D" id="3.40.605.10">
    <property type="entry name" value="Aldehyde Dehydrogenase, Chain A, domain 1"/>
    <property type="match status" value="1"/>
</dbReference>
<dbReference type="EMBL" id="AM420293">
    <property type="protein sequence ID" value="CAM03047.1"/>
    <property type="molecule type" value="Genomic_DNA"/>
</dbReference>
<dbReference type="InterPro" id="IPR016160">
    <property type="entry name" value="Ald_DH_CS_CYS"/>
</dbReference>
<evidence type="ECO:0000313" key="4">
    <source>
        <dbReference type="EMBL" id="CAM03047.1"/>
    </source>
</evidence>
<keyword evidence="2 4" id="KW-0560">Oxidoreductase</keyword>
<dbReference type="FunFam" id="3.40.605.10:FF:000007">
    <property type="entry name" value="NAD/NADP-dependent betaine aldehyde dehydrogenase"/>
    <property type="match status" value="1"/>
</dbReference>
<dbReference type="SUPFAM" id="SSF53720">
    <property type="entry name" value="ALDH-like"/>
    <property type="match status" value="1"/>
</dbReference>
<accession>A4FG72</accession>
<keyword evidence="5" id="KW-1185">Reference proteome</keyword>
<dbReference type="InterPro" id="IPR015590">
    <property type="entry name" value="Aldehyde_DH_dom"/>
</dbReference>
<dbReference type="Gene3D" id="3.40.309.10">
    <property type="entry name" value="Aldehyde Dehydrogenase, Chain A, domain 2"/>
    <property type="match status" value="1"/>
</dbReference>
<dbReference type="InterPro" id="IPR016161">
    <property type="entry name" value="Ald_DH/histidinol_DH"/>
</dbReference>
<organism evidence="4 5">
    <name type="scientific">Saccharopolyspora erythraea (strain ATCC 11635 / DSM 40517 / JCM 4748 / NBRC 13426 / NCIMB 8594 / NRRL 2338)</name>
    <dbReference type="NCBI Taxonomy" id="405948"/>
    <lineage>
        <taxon>Bacteria</taxon>
        <taxon>Bacillati</taxon>
        <taxon>Actinomycetota</taxon>
        <taxon>Actinomycetes</taxon>
        <taxon>Pseudonocardiales</taxon>
        <taxon>Pseudonocardiaceae</taxon>
        <taxon>Saccharopolyspora</taxon>
    </lineage>
</organism>
<gene>
    <name evidence="4" type="ordered locus">SACE_3776</name>
</gene>
<evidence type="ECO:0000256" key="1">
    <source>
        <dbReference type="ARBA" id="ARBA00009986"/>
    </source>
</evidence>
<dbReference type="AlphaFoldDB" id="A4FG72"/>
<dbReference type="Proteomes" id="UP000006728">
    <property type="component" value="Chromosome"/>
</dbReference>
<name>A4FG72_SACEN</name>
<dbReference type="STRING" id="405948.SACE_3776"/>
<evidence type="ECO:0000259" key="3">
    <source>
        <dbReference type="Pfam" id="PF00171"/>
    </source>
</evidence>
<evidence type="ECO:0000256" key="2">
    <source>
        <dbReference type="ARBA" id="ARBA00023002"/>
    </source>
</evidence>
<dbReference type="PROSITE" id="PS00070">
    <property type="entry name" value="ALDEHYDE_DEHYDR_CYS"/>
    <property type="match status" value="1"/>
</dbReference>
<sequence length="495" mass="53373">MHTLGRWPVHRWRDGGSVTTALELHNVVGGERVGTLASETLPLVDPSTGEEFGISPLTRWMDVDAVMGVAAAAFESWSQTTPRRRQQLLLRIADAMEERSEELVAAECRNTGKPRAVVRDDELPTAVDLIRFYAAAARVQETGAATEYQPSRTSFARREPIGVCAQVTSWTHPLLLAAAKFAPALAAGNTVVLKPAETTPLSSSLLAEIASEVLPPGVFNLICGDRDSGRAMVAHEVPGMFSITGTVRSGMEVAGSTAADLKRAHLQLGGKAPAVVFGDADLDRAVRSIAEAAFGNAGQSCTAASRVLVSAEVHDEVVERLCELAAAMRPGPPQDLDAAFGPLNSLGQLESVQAHLERLPEHARIAAGGARRGERGYFFEATVVTGVEQDDELVQNEVLGPLLTVQSFASEQEALELANGVRYGLVASVWTRDHSRAMRLSRKLQTGTVWINTHHPFTAEMPHSGFKHSASARDFGRYGLEEYSRIKHVMSYVEE</sequence>
<feature type="domain" description="Aldehyde dehydrogenase" evidence="3">
    <location>
        <begin position="38"/>
        <end position="489"/>
    </location>
</feature>
<comment type="similarity">
    <text evidence="1">Belongs to the aldehyde dehydrogenase family.</text>
</comment>
<dbReference type="PANTHER" id="PTHR11699">
    <property type="entry name" value="ALDEHYDE DEHYDROGENASE-RELATED"/>
    <property type="match status" value="1"/>
</dbReference>
<evidence type="ECO:0000313" key="5">
    <source>
        <dbReference type="Proteomes" id="UP000006728"/>
    </source>
</evidence>
<dbReference type="EC" id="1.2.1.8" evidence="4"/>
<proteinExistence type="inferred from homology"/>
<dbReference type="CDD" id="cd07092">
    <property type="entry name" value="ALDH_ABALDH-YdcW"/>
    <property type="match status" value="1"/>
</dbReference>
<protein>
    <submittedName>
        <fullName evidence="4">Betaine-aldehyde dehydrogenase</fullName>
        <ecNumber evidence="4">1.2.1.8</ecNumber>
    </submittedName>
</protein>
<reference evidence="4 5" key="1">
    <citation type="journal article" date="2007" name="Nat. Biotechnol.">
        <title>Complete genome sequence of the erythromycin-producing bacterium Saccharopolyspora erythraea NRRL23338.</title>
        <authorList>
            <person name="Oliynyk M."/>
            <person name="Samborskyy M."/>
            <person name="Lester J.B."/>
            <person name="Mironenko T."/>
            <person name="Scott N."/>
            <person name="Dickens S."/>
            <person name="Haydock S.F."/>
            <person name="Leadlay P.F."/>
        </authorList>
    </citation>
    <scope>NUCLEOTIDE SEQUENCE [LARGE SCALE GENOMIC DNA]</scope>
    <source>
        <strain evidence="5">ATCC 11635 / DSM 40517 / JCM 4748 / NBRC 13426 / NCIMB 8594 / NRRL 2338</strain>
    </source>
</reference>
<dbReference type="InterPro" id="IPR015657">
    <property type="entry name" value="Aminobutyraldehyde_DH"/>
</dbReference>
<dbReference type="FunFam" id="3.40.309.10:FF:000009">
    <property type="entry name" value="Aldehyde dehydrogenase A"/>
    <property type="match status" value="1"/>
</dbReference>
<dbReference type="InterPro" id="IPR016163">
    <property type="entry name" value="Ald_DH_C"/>
</dbReference>
<dbReference type="KEGG" id="sen:SACE_3776"/>